<dbReference type="Proteomes" id="UP000438773">
    <property type="component" value="Unassembled WGS sequence"/>
</dbReference>
<organism evidence="4 6">
    <name type="scientific">Bacteroides uniformis</name>
    <dbReference type="NCBI Taxonomy" id="820"/>
    <lineage>
        <taxon>Bacteria</taxon>
        <taxon>Pseudomonadati</taxon>
        <taxon>Bacteroidota</taxon>
        <taxon>Bacteroidia</taxon>
        <taxon>Bacteroidales</taxon>
        <taxon>Bacteroidaceae</taxon>
        <taxon>Bacteroides</taxon>
    </lineage>
</organism>
<dbReference type="EMBL" id="WCUQ01000011">
    <property type="protein sequence ID" value="KAB4122041.1"/>
    <property type="molecule type" value="Genomic_DNA"/>
</dbReference>
<keyword evidence="1" id="KW-0812">Transmembrane</keyword>
<comment type="caution">
    <text evidence="4">The sequence shown here is derived from an EMBL/GenBank/DDBJ whole genome shotgun (WGS) entry which is preliminary data.</text>
</comment>
<evidence type="ECO:0000313" key="6">
    <source>
        <dbReference type="Proteomes" id="UP000260759"/>
    </source>
</evidence>
<name>A0A3E5EXB6_BACUN</name>
<keyword evidence="1" id="KW-0472">Membrane</keyword>
<reference evidence="6 7" key="1">
    <citation type="submission" date="2018-08" db="EMBL/GenBank/DDBJ databases">
        <title>A genome reference for cultivated species of the human gut microbiota.</title>
        <authorList>
            <person name="Zou Y."/>
            <person name="Xue W."/>
            <person name="Luo G."/>
        </authorList>
    </citation>
    <scope>NUCLEOTIDE SEQUENCE [LARGE SCALE GENOMIC DNA]</scope>
    <source>
        <strain evidence="5 7">AF28-11</strain>
        <strain evidence="4 6">OM03-4</strain>
    </source>
</reference>
<sequence>MKRRIIINVLLLNVLALPCLLMFNDVDSVTGDWNYGINLFGLVYSYWFYHNVLKKVFKI</sequence>
<evidence type="ECO:0000313" key="5">
    <source>
        <dbReference type="EMBL" id="RGQ47142.1"/>
    </source>
</evidence>
<dbReference type="Proteomes" id="UP000441711">
    <property type="component" value="Unassembled WGS sequence"/>
</dbReference>
<evidence type="ECO:0000256" key="1">
    <source>
        <dbReference type="SAM" id="Phobius"/>
    </source>
</evidence>
<dbReference type="Proteomes" id="UP000283680">
    <property type="component" value="Unassembled WGS sequence"/>
</dbReference>
<evidence type="ECO:0000313" key="8">
    <source>
        <dbReference type="Proteomes" id="UP000438773"/>
    </source>
</evidence>
<protein>
    <submittedName>
        <fullName evidence="4">Uncharacterized protein</fullName>
    </submittedName>
</protein>
<feature type="transmembrane region" description="Helical" evidence="1">
    <location>
        <begin position="35"/>
        <end position="53"/>
    </location>
</feature>
<reference evidence="8 9" key="2">
    <citation type="journal article" date="2019" name="Nat. Med.">
        <title>A library of human gut bacterial isolates paired with longitudinal multiomics data enables mechanistic microbiome research.</title>
        <authorList>
            <person name="Poyet M."/>
            <person name="Groussin M."/>
            <person name="Gibbons S.M."/>
            <person name="Avila-Pacheco J."/>
            <person name="Jiang X."/>
            <person name="Kearney S.M."/>
            <person name="Perrotta A.R."/>
            <person name="Berdy B."/>
            <person name="Zhao S."/>
            <person name="Lieberman T.D."/>
            <person name="Swanson P.K."/>
            <person name="Smith M."/>
            <person name="Roesemann S."/>
            <person name="Alexander J.E."/>
            <person name="Rich S.A."/>
            <person name="Livny J."/>
            <person name="Vlamakis H."/>
            <person name="Clish C."/>
            <person name="Bullock K."/>
            <person name="Deik A."/>
            <person name="Scott J."/>
            <person name="Pierce K.A."/>
            <person name="Xavier R.J."/>
            <person name="Alm E.J."/>
        </authorList>
    </citation>
    <scope>NUCLEOTIDE SEQUENCE [LARGE SCALE GENOMIC DNA]</scope>
    <source>
        <strain evidence="2 9">BIOML-A36</strain>
        <strain evidence="3 8">BIOML-A37</strain>
    </source>
</reference>
<feature type="transmembrane region" description="Helical" evidence="1">
    <location>
        <begin position="5"/>
        <end position="23"/>
    </location>
</feature>
<dbReference type="EMBL" id="QRTH01000018">
    <property type="protein sequence ID" value="RGQ47142.1"/>
    <property type="molecule type" value="Genomic_DNA"/>
</dbReference>
<dbReference type="EMBL" id="WCUP01000011">
    <property type="protein sequence ID" value="KAB4108178.1"/>
    <property type="molecule type" value="Genomic_DNA"/>
</dbReference>
<gene>
    <name evidence="5" type="ORF">DWY92_19610</name>
    <name evidence="4" type="ORF">DXB37_12170</name>
    <name evidence="2" type="ORF">GAQ70_15905</name>
    <name evidence="3" type="ORF">GAQ75_17665</name>
</gene>
<evidence type="ECO:0000313" key="2">
    <source>
        <dbReference type="EMBL" id="KAB4108178.1"/>
    </source>
</evidence>
<accession>A0A3E5EXB6</accession>
<dbReference type="Proteomes" id="UP000260759">
    <property type="component" value="Unassembled WGS sequence"/>
</dbReference>
<evidence type="ECO:0000313" key="3">
    <source>
        <dbReference type="EMBL" id="KAB4122041.1"/>
    </source>
</evidence>
<dbReference type="AlphaFoldDB" id="A0A3E5EXB6"/>
<evidence type="ECO:0000313" key="7">
    <source>
        <dbReference type="Proteomes" id="UP000283680"/>
    </source>
</evidence>
<proteinExistence type="predicted"/>
<keyword evidence="1" id="KW-1133">Transmembrane helix</keyword>
<evidence type="ECO:0000313" key="4">
    <source>
        <dbReference type="EMBL" id="RGN93615.1"/>
    </source>
</evidence>
<dbReference type="EMBL" id="QSVA01000009">
    <property type="protein sequence ID" value="RGN93615.1"/>
    <property type="molecule type" value="Genomic_DNA"/>
</dbReference>
<evidence type="ECO:0000313" key="9">
    <source>
        <dbReference type="Proteomes" id="UP000441711"/>
    </source>
</evidence>